<feature type="region of interest" description="NMP" evidence="5">
    <location>
        <begin position="30"/>
        <end position="59"/>
    </location>
</feature>
<keyword evidence="5 7" id="KW-0067">ATP-binding</keyword>
<protein>
    <recommendedName>
        <fullName evidence="5 7">Adenylate kinase</fullName>
        <shortName evidence="5">AK</shortName>
        <ecNumber evidence="5 7">2.7.4.3</ecNumber>
    </recommendedName>
    <alternativeName>
        <fullName evidence="5">ATP-AMP transphosphorylase</fullName>
    </alternativeName>
    <alternativeName>
        <fullName evidence="5">ATP:AMP phosphotransferase</fullName>
    </alternativeName>
    <alternativeName>
        <fullName evidence="5">Adenylate monophosphate kinase</fullName>
    </alternativeName>
</protein>
<keyword evidence="9" id="KW-1185">Reference proteome</keyword>
<comment type="subcellular location">
    <subcellularLocation>
        <location evidence="5 7">Cytoplasm</location>
    </subcellularLocation>
</comment>
<dbReference type="PROSITE" id="PS00113">
    <property type="entry name" value="ADENYLATE_KINASE"/>
    <property type="match status" value="1"/>
</dbReference>
<comment type="pathway">
    <text evidence="5">Purine metabolism; AMP biosynthesis via salvage pathway; AMP from ADP: step 1/1.</text>
</comment>
<dbReference type="NCBIfam" id="TIGR01351">
    <property type="entry name" value="adk"/>
    <property type="match status" value="1"/>
</dbReference>
<name>A0A109J6V1_9HYPH</name>
<comment type="catalytic activity">
    <reaction evidence="5 7">
        <text>AMP + ATP = 2 ADP</text>
        <dbReference type="Rhea" id="RHEA:12973"/>
        <dbReference type="ChEBI" id="CHEBI:30616"/>
        <dbReference type="ChEBI" id="CHEBI:456215"/>
        <dbReference type="ChEBI" id="CHEBI:456216"/>
        <dbReference type="EC" id="2.7.4.3"/>
    </reaction>
</comment>
<evidence type="ECO:0000256" key="6">
    <source>
        <dbReference type="RuleBase" id="RU003330"/>
    </source>
</evidence>
<comment type="caution">
    <text evidence="5">Lacks conserved residue(s) required for the propagation of feature annotation.</text>
</comment>
<feature type="binding site" evidence="5">
    <location>
        <position position="36"/>
    </location>
    <ligand>
        <name>AMP</name>
        <dbReference type="ChEBI" id="CHEBI:456215"/>
    </ligand>
</feature>
<dbReference type="OrthoDB" id="9805030at2"/>
<comment type="subunit">
    <text evidence="5 7">Monomer.</text>
</comment>
<comment type="similarity">
    <text evidence="5 6">Belongs to the adenylate kinase family.</text>
</comment>
<feature type="binding site" evidence="5">
    <location>
        <position position="92"/>
    </location>
    <ligand>
        <name>AMP</name>
        <dbReference type="ChEBI" id="CHEBI:456215"/>
    </ligand>
</feature>
<evidence type="ECO:0000256" key="3">
    <source>
        <dbReference type="ARBA" id="ARBA00022741"/>
    </source>
</evidence>
<dbReference type="UniPathway" id="UPA00588">
    <property type="reaction ID" value="UER00649"/>
</dbReference>
<feature type="binding site" evidence="5">
    <location>
        <position position="127"/>
    </location>
    <ligand>
        <name>ATP</name>
        <dbReference type="ChEBI" id="CHEBI:30616"/>
    </ligand>
</feature>
<gene>
    <name evidence="5" type="primary">adk</name>
    <name evidence="8" type="ORF">AS026_19875</name>
</gene>
<sequence length="192" mass="20786">MRLVMLGPPGAGKGTQAQRLSERFSVPQLSTGDMLRAAVEAGTPMGMAAKSVIDAGGLVQDDIVVGCVVERLAKPDACSGFILDGFPRTVAQAVALDEVLRQSRLKLDAVLELVVDEDLLVRRLEKRAQEAIGKGESPRSDDDPVIIKKRLQTYRESTATLSNFYYNQGRLVSIDGMREVDQVTAEIVEALS</sequence>
<dbReference type="GO" id="GO:0004017">
    <property type="term" value="F:AMP kinase activity"/>
    <property type="evidence" value="ECO:0007669"/>
    <property type="project" value="UniProtKB-UniRule"/>
</dbReference>
<keyword evidence="5" id="KW-0963">Cytoplasm</keyword>
<evidence type="ECO:0000256" key="2">
    <source>
        <dbReference type="ARBA" id="ARBA00022727"/>
    </source>
</evidence>
<dbReference type="NCBIfam" id="NF001381">
    <property type="entry name" value="PRK00279.1-3"/>
    <property type="match status" value="1"/>
</dbReference>
<dbReference type="InterPro" id="IPR033690">
    <property type="entry name" value="Adenylat_kinase_CS"/>
</dbReference>
<dbReference type="Pfam" id="PF00406">
    <property type="entry name" value="ADK"/>
    <property type="match status" value="1"/>
</dbReference>
<dbReference type="NCBIfam" id="NF011105">
    <property type="entry name" value="PRK14532.1"/>
    <property type="match status" value="1"/>
</dbReference>
<keyword evidence="2 5" id="KW-0545">Nucleotide biosynthesis</keyword>
<accession>A0A109J6V1</accession>
<dbReference type="NCBIfam" id="NF011104">
    <property type="entry name" value="PRK14531.1"/>
    <property type="match status" value="1"/>
</dbReference>
<feature type="binding site" evidence="5">
    <location>
        <begin position="57"/>
        <end position="59"/>
    </location>
    <ligand>
        <name>AMP</name>
        <dbReference type="ChEBI" id="CHEBI:456215"/>
    </ligand>
</feature>
<dbReference type="EC" id="2.7.4.3" evidence="5 7"/>
<dbReference type="Gene3D" id="3.40.50.300">
    <property type="entry name" value="P-loop containing nucleotide triphosphate hydrolases"/>
    <property type="match status" value="1"/>
</dbReference>
<keyword evidence="3 5" id="KW-0547">Nucleotide-binding</keyword>
<evidence type="ECO:0000256" key="4">
    <source>
        <dbReference type="ARBA" id="ARBA00022777"/>
    </source>
</evidence>
<dbReference type="InterPro" id="IPR000850">
    <property type="entry name" value="Adenylat/UMP-CMP_kin"/>
</dbReference>
<dbReference type="PANTHER" id="PTHR23359">
    <property type="entry name" value="NUCLEOTIDE KINASE"/>
    <property type="match status" value="1"/>
</dbReference>
<keyword evidence="1 5" id="KW-0808">Transferase</keyword>
<dbReference type="Proteomes" id="UP000068164">
    <property type="component" value="Unassembled WGS sequence"/>
</dbReference>
<comment type="caution">
    <text evidence="8">The sequence shown here is derived from an EMBL/GenBank/DDBJ whole genome shotgun (WGS) entry which is preliminary data.</text>
</comment>
<dbReference type="SUPFAM" id="SSF52540">
    <property type="entry name" value="P-loop containing nucleoside triphosphate hydrolases"/>
    <property type="match status" value="1"/>
</dbReference>
<feature type="binding site" evidence="5">
    <location>
        <begin position="10"/>
        <end position="15"/>
    </location>
    <ligand>
        <name>ATP</name>
        <dbReference type="ChEBI" id="CHEBI:30616"/>
    </ligand>
</feature>
<dbReference type="InterPro" id="IPR027417">
    <property type="entry name" value="P-loop_NTPase"/>
</dbReference>
<evidence type="ECO:0000256" key="5">
    <source>
        <dbReference type="HAMAP-Rule" id="MF_00235"/>
    </source>
</evidence>
<dbReference type="InterPro" id="IPR006259">
    <property type="entry name" value="Adenyl_kin_sub"/>
</dbReference>
<comment type="function">
    <text evidence="5">Catalyzes the reversible transfer of the terminal phosphate group between ATP and AMP. Plays an important role in cellular energy homeostasis and in adenine nucleotide metabolism.</text>
</comment>
<feature type="binding site" evidence="5">
    <location>
        <position position="31"/>
    </location>
    <ligand>
        <name>AMP</name>
        <dbReference type="ChEBI" id="CHEBI:456215"/>
    </ligand>
</feature>
<feature type="binding site" evidence="5">
    <location>
        <position position="139"/>
    </location>
    <ligand>
        <name>AMP</name>
        <dbReference type="ChEBI" id="CHEBI:456215"/>
    </ligand>
</feature>
<organism evidence="8 9">
    <name type="scientific">Rhizobium altiplani</name>
    <dbReference type="NCBI Taxonomy" id="1864509"/>
    <lineage>
        <taxon>Bacteria</taxon>
        <taxon>Pseudomonadati</taxon>
        <taxon>Pseudomonadota</taxon>
        <taxon>Alphaproteobacteria</taxon>
        <taxon>Hyphomicrobiales</taxon>
        <taxon>Rhizobiaceae</taxon>
        <taxon>Rhizobium/Agrobacterium group</taxon>
        <taxon>Rhizobium</taxon>
    </lineage>
</organism>
<dbReference type="GO" id="GO:0044209">
    <property type="term" value="P:AMP salvage"/>
    <property type="evidence" value="ECO:0007669"/>
    <property type="project" value="UniProtKB-UniRule"/>
</dbReference>
<dbReference type="PRINTS" id="PR00094">
    <property type="entry name" value="ADENYLTKNASE"/>
</dbReference>
<keyword evidence="4 5" id="KW-0418">Kinase</keyword>
<evidence type="ECO:0000256" key="7">
    <source>
        <dbReference type="RuleBase" id="RU003331"/>
    </source>
</evidence>
<dbReference type="AlphaFoldDB" id="A0A109J6V1"/>
<comment type="domain">
    <text evidence="5">Consists of three domains, a large central CORE domain and two small peripheral domains, NMPbind and LID, which undergo movements during catalysis. The LID domain closes over the site of phosphoryl transfer upon ATP binding. Assembling and dissambling the active center during each catalytic cycle provides an effective means to prevent ATP hydrolysis.</text>
</comment>
<reference evidence="8 9" key="1">
    <citation type="submission" date="2015-11" db="EMBL/GenBank/DDBJ databases">
        <title>Draft Genome Sequence of the Strain BR 10423 (Rhizobium sp.) isolated from nodules of Mimosa pudica.</title>
        <authorList>
            <person name="Barauna A.C."/>
            <person name="Zilli J.E."/>
            <person name="Simoes-Araujo J.L."/>
            <person name="Reis V.M."/>
            <person name="James E.K."/>
            <person name="Reis F.B.Jr."/>
            <person name="Rouws L.F."/>
            <person name="Passos S.R."/>
            <person name="Gois S.R."/>
        </authorList>
    </citation>
    <scope>NUCLEOTIDE SEQUENCE [LARGE SCALE GENOMIC DNA]</scope>
    <source>
        <strain evidence="8 9">BR10423</strain>
    </source>
</reference>
<dbReference type="CDD" id="cd01428">
    <property type="entry name" value="ADK"/>
    <property type="match status" value="1"/>
</dbReference>
<evidence type="ECO:0000313" key="8">
    <source>
        <dbReference type="EMBL" id="KWV43456.1"/>
    </source>
</evidence>
<dbReference type="RefSeq" id="WP_007539426.1">
    <property type="nucleotide sequence ID" value="NZ_LNCD01000128.1"/>
</dbReference>
<dbReference type="EMBL" id="LNCD01000128">
    <property type="protein sequence ID" value="KWV43456.1"/>
    <property type="molecule type" value="Genomic_DNA"/>
</dbReference>
<dbReference type="NCBIfam" id="NF011100">
    <property type="entry name" value="PRK14527.1"/>
    <property type="match status" value="1"/>
</dbReference>
<dbReference type="HAMAP" id="MF_00235">
    <property type="entry name" value="Adenylate_kinase_Adk"/>
    <property type="match status" value="1"/>
</dbReference>
<feature type="binding site" evidence="5">
    <location>
        <begin position="85"/>
        <end position="88"/>
    </location>
    <ligand>
        <name>AMP</name>
        <dbReference type="ChEBI" id="CHEBI:456215"/>
    </ligand>
</feature>
<evidence type="ECO:0000313" key="9">
    <source>
        <dbReference type="Proteomes" id="UP000068164"/>
    </source>
</evidence>
<dbReference type="GO" id="GO:0005524">
    <property type="term" value="F:ATP binding"/>
    <property type="evidence" value="ECO:0007669"/>
    <property type="project" value="UniProtKB-UniRule"/>
</dbReference>
<feature type="binding site" evidence="5">
    <location>
        <position position="178"/>
    </location>
    <ligand>
        <name>ATP</name>
        <dbReference type="ChEBI" id="CHEBI:30616"/>
    </ligand>
</feature>
<feature type="binding site" evidence="5">
    <location>
        <position position="150"/>
    </location>
    <ligand>
        <name>AMP</name>
        <dbReference type="ChEBI" id="CHEBI:456215"/>
    </ligand>
</feature>
<proteinExistence type="inferred from homology"/>
<evidence type="ECO:0000256" key="1">
    <source>
        <dbReference type="ARBA" id="ARBA00022679"/>
    </source>
</evidence>
<dbReference type="GO" id="GO:0005737">
    <property type="term" value="C:cytoplasm"/>
    <property type="evidence" value="ECO:0007669"/>
    <property type="project" value="UniProtKB-SubCell"/>
</dbReference>